<reference evidence="1" key="1">
    <citation type="submission" date="2021-06" db="EMBL/GenBank/DDBJ databases">
        <authorList>
            <person name="Kallberg Y."/>
            <person name="Tangrot J."/>
            <person name="Rosling A."/>
        </authorList>
    </citation>
    <scope>NUCLEOTIDE SEQUENCE</scope>
    <source>
        <strain evidence="1">AU212A</strain>
    </source>
</reference>
<feature type="non-terminal residue" evidence="1">
    <location>
        <position position="154"/>
    </location>
</feature>
<evidence type="ECO:0000313" key="1">
    <source>
        <dbReference type="EMBL" id="CAG8696740.1"/>
    </source>
</evidence>
<dbReference type="EMBL" id="CAJVPM010037928">
    <property type="protein sequence ID" value="CAG8696740.1"/>
    <property type="molecule type" value="Genomic_DNA"/>
</dbReference>
<keyword evidence="2" id="KW-1185">Reference proteome</keyword>
<organism evidence="1 2">
    <name type="scientific">Scutellospora calospora</name>
    <dbReference type="NCBI Taxonomy" id="85575"/>
    <lineage>
        <taxon>Eukaryota</taxon>
        <taxon>Fungi</taxon>
        <taxon>Fungi incertae sedis</taxon>
        <taxon>Mucoromycota</taxon>
        <taxon>Glomeromycotina</taxon>
        <taxon>Glomeromycetes</taxon>
        <taxon>Diversisporales</taxon>
        <taxon>Gigasporaceae</taxon>
        <taxon>Scutellospora</taxon>
    </lineage>
</organism>
<protein>
    <submittedName>
        <fullName evidence="1">5261_t:CDS:1</fullName>
    </submittedName>
</protein>
<feature type="non-terminal residue" evidence="1">
    <location>
        <position position="1"/>
    </location>
</feature>
<dbReference type="Proteomes" id="UP000789860">
    <property type="component" value="Unassembled WGS sequence"/>
</dbReference>
<name>A0ACA9PAK9_9GLOM</name>
<evidence type="ECO:0000313" key="2">
    <source>
        <dbReference type="Proteomes" id="UP000789860"/>
    </source>
</evidence>
<comment type="caution">
    <text evidence="1">The sequence shown here is derived from an EMBL/GenBank/DDBJ whole genome shotgun (WGS) entry which is preliminary data.</text>
</comment>
<sequence>NAKTTTPTICNGYTEYCNRSYSQMSFVATHNSYAYGGVPAANQNYDISTQLNNGIRVFLLDGHNSTSGSAIELCHTDCRLLDTGTAVNTLKIITNFLQTNPNEVITIFWENFDKIDPLRYKDAYDQAGLTQYCFTQPVGASWPTMTALIQSGKR</sequence>
<proteinExistence type="predicted"/>
<accession>A0ACA9PAK9</accession>
<gene>
    <name evidence="1" type="ORF">SCALOS_LOCUS10345</name>
</gene>